<dbReference type="EMBL" id="STGT01000006">
    <property type="protein sequence ID" value="THV10907.1"/>
    <property type="molecule type" value="Genomic_DNA"/>
</dbReference>
<dbReference type="Pfam" id="PF00565">
    <property type="entry name" value="SNase"/>
    <property type="match status" value="1"/>
</dbReference>
<organism evidence="2 3">
    <name type="scientific">Rhizobium rhizophilum</name>
    <dbReference type="NCBI Taxonomy" id="1850373"/>
    <lineage>
        <taxon>Bacteria</taxon>
        <taxon>Pseudomonadati</taxon>
        <taxon>Pseudomonadota</taxon>
        <taxon>Alphaproteobacteria</taxon>
        <taxon>Hyphomicrobiales</taxon>
        <taxon>Rhizobiaceae</taxon>
        <taxon>Rhizobium/Agrobacterium group</taxon>
        <taxon>Rhizobium</taxon>
    </lineage>
</organism>
<comment type="caution">
    <text evidence="2">The sequence shown here is derived from an EMBL/GenBank/DDBJ whole genome shotgun (WGS) entry which is preliminary data.</text>
</comment>
<accession>A0ABY2QPN4</accession>
<proteinExistence type="predicted"/>
<dbReference type="RefSeq" id="WP_136560082.1">
    <property type="nucleotide sequence ID" value="NZ_STGT01000006.1"/>
</dbReference>
<evidence type="ECO:0000313" key="2">
    <source>
        <dbReference type="EMBL" id="THV10907.1"/>
    </source>
</evidence>
<dbReference type="InterPro" id="IPR016071">
    <property type="entry name" value="Staphylococal_nuclease_OB-fold"/>
</dbReference>
<feature type="domain" description="TNase-like" evidence="1">
    <location>
        <begin position="38"/>
        <end position="153"/>
    </location>
</feature>
<dbReference type="SMART" id="SM00318">
    <property type="entry name" value="SNc"/>
    <property type="match status" value="1"/>
</dbReference>
<dbReference type="Proteomes" id="UP000309667">
    <property type="component" value="Unassembled WGS sequence"/>
</dbReference>
<protein>
    <submittedName>
        <fullName evidence="2">Thermonuclease family protein</fullName>
    </submittedName>
</protein>
<dbReference type="Gene3D" id="2.40.50.90">
    <property type="match status" value="1"/>
</dbReference>
<sequence length="190" mass="21449">MTTVVRRLRDWVVGLAILALALLIIAKLENEQALRFTGPFIAVDGDTLLAKGERLRLEGLDAPEIEQACTRPDGRHYSCGEDARQVLADIVGSGGWECSGADRDRYERLLVNCRRGTDDLGRLLVASGAAVADGRYLAEEGLARREIKGIWNGTFERPSEWRRMRKLEEVEQTAWVRTLVPHWISTWFEE</sequence>
<gene>
    <name evidence="2" type="ORF">E9677_21350</name>
</gene>
<dbReference type="InterPro" id="IPR035437">
    <property type="entry name" value="SNase_OB-fold_sf"/>
</dbReference>
<reference evidence="2 3" key="1">
    <citation type="submission" date="2019-04" db="EMBL/GenBank/DDBJ databases">
        <title>Genome sequence of strain 7209-2.</title>
        <authorList>
            <person name="Gao J."/>
            <person name="Sun J."/>
        </authorList>
    </citation>
    <scope>NUCLEOTIDE SEQUENCE [LARGE SCALE GENOMIC DNA]</scope>
    <source>
        <strain evidence="2 3">7209-2</strain>
    </source>
</reference>
<evidence type="ECO:0000313" key="3">
    <source>
        <dbReference type="Proteomes" id="UP000309667"/>
    </source>
</evidence>
<dbReference type="SUPFAM" id="SSF50199">
    <property type="entry name" value="Staphylococcal nuclease"/>
    <property type="match status" value="1"/>
</dbReference>
<evidence type="ECO:0000259" key="1">
    <source>
        <dbReference type="SMART" id="SM00318"/>
    </source>
</evidence>
<name>A0ABY2QPN4_9HYPH</name>
<keyword evidence="3" id="KW-1185">Reference proteome</keyword>